<comment type="caution">
    <text evidence="3">The sequence shown here is derived from an EMBL/GenBank/DDBJ whole genome shotgun (WGS) entry which is preliminary data.</text>
</comment>
<dbReference type="Pfam" id="PF01425">
    <property type="entry name" value="Amidase"/>
    <property type="match status" value="1"/>
</dbReference>
<dbReference type="PROSITE" id="PS51257">
    <property type="entry name" value="PROKAR_LIPOPROTEIN"/>
    <property type="match status" value="1"/>
</dbReference>
<dbReference type="EMBL" id="SGSU01000013">
    <property type="protein sequence ID" value="RZG65868.1"/>
    <property type="molecule type" value="Genomic_DNA"/>
</dbReference>
<feature type="chain" id="PRO_5020709519" evidence="1">
    <location>
        <begin position="22"/>
        <end position="560"/>
    </location>
</feature>
<dbReference type="RefSeq" id="WP_130146595.1">
    <property type="nucleotide sequence ID" value="NZ_SGSU01000013.1"/>
</dbReference>
<dbReference type="Gene3D" id="3.90.1300.10">
    <property type="entry name" value="Amidase signature (AS) domain"/>
    <property type="match status" value="1"/>
</dbReference>
<dbReference type="InterPro" id="IPR023631">
    <property type="entry name" value="Amidase_dom"/>
</dbReference>
<feature type="domain" description="Amidase" evidence="2">
    <location>
        <begin position="64"/>
        <end position="538"/>
    </location>
</feature>
<organism evidence="3 4">
    <name type="scientific">Acinetobacter bouvetii</name>
    <dbReference type="NCBI Taxonomy" id="202951"/>
    <lineage>
        <taxon>Bacteria</taxon>
        <taxon>Pseudomonadati</taxon>
        <taxon>Pseudomonadota</taxon>
        <taxon>Gammaproteobacteria</taxon>
        <taxon>Moraxellales</taxon>
        <taxon>Moraxellaceae</taxon>
        <taxon>Acinetobacter</taxon>
    </lineage>
</organism>
<dbReference type="PANTHER" id="PTHR42678:SF34">
    <property type="entry name" value="OS04G0183300 PROTEIN"/>
    <property type="match status" value="1"/>
</dbReference>
<dbReference type="InterPro" id="IPR036928">
    <property type="entry name" value="AS_sf"/>
</dbReference>
<reference evidence="3 4" key="1">
    <citation type="submission" date="2019-02" db="EMBL/GenBank/DDBJ databases">
        <title>The Batch Genome Submission of Acinetobacter spp. strains.</title>
        <authorList>
            <person name="Qin J."/>
            <person name="Hu Y."/>
            <person name="Ye H."/>
            <person name="Wei L."/>
            <person name="Feng Y."/>
            <person name="Zong Z."/>
        </authorList>
    </citation>
    <scope>NUCLEOTIDE SEQUENCE [LARGE SCALE GENOMIC DNA]</scope>
    <source>
        <strain evidence="3 4">WCHABo060081</strain>
    </source>
</reference>
<evidence type="ECO:0000256" key="1">
    <source>
        <dbReference type="SAM" id="SignalP"/>
    </source>
</evidence>
<dbReference type="SUPFAM" id="SSF75304">
    <property type="entry name" value="Amidase signature (AS) enzymes"/>
    <property type="match status" value="1"/>
</dbReference>
<evidence type="ECO:0000259" key="2">
    <source>
        <dbReference type="Pfam" id="PF01425"/>
    </source>
</evidence>
<evidence type="ECO:0000313" key="4">
    <source>
        <dbReference type="Proteomes" id="UP000293483"/>
    </source>
</evidence>
<dbReference type="Proteomes" id="UP000293483">
    <property type="component" value="Unassembled WGS sequence"/>
</dbReference>
<evidence type="ECO:0000313" key="3">
    <source>
        <dbReference type="EMBL" id="RZG65868.1"/>
    </source>
</evidence>
<feature type="signal peptide" evidence="1">
    <location>
        <begin position="1"/>
        <end position="21"/>
    </location>
</feature>
<keyword evidence="1" id="KW-0732">Signal</keyword>
<protein>
    <submittedName>
        <fullName evidence="3">Amidase</fullName>
    </submittedName>
</protein>
<accession>A0A4Q7ASG5</accession>
<proteinExistence type="predicted"/>
<sequence>MLNFKKTILLISLSAFLSACNDSDESASNADNETIKPIAFTPVEASIASVHQSIQSKGASCVQIVQSYLDRIEAYDKKGPTLNSIISVNPSALTDAQALDDYYAHTGQLKGPLHCVTVLPKDNIDAMNMANTAGSPALKDNFPKDDAYIIHKIKENGGIILGKANLDEFAFGFGGKSSHENGGQTKNAYDLTKGPGGSSAGTGAAINASLALIGIGTDTGGSIRIPSAVQGLVGLRPSLRLVSQDGIIPLAPTQDTAGPMCRKAIDCAILMDSLTGYDPSPSSNQRNDFDRLAPLVASETEYRTLFSVPNSYVPAETASLQGKRIGLVRALYAQPNSRGVMSEDGQLVNDAMDQAVEKMKAAGAIVEEVDIEDLANILTKYSSLSAYEFKTSLSAYLKTTQSIFQSYADLQKSGLMIATFNNYDRDPTAASFIEGYHLNTVIRAPHVRGNLNAALDHTDLNGVFKGTSYDALAYPTMTALAADLGNSPSAGTNNRLSPFSGFPALSMPAKTVTSSRSSYPMNINIEFITREFDEPTLLNIAAAFEKANPARQVPVHSPAL</sequence>
<dbReference type="PANTHER" id="PTHR42678">
    <property type="entry name" value="AMIDASE"/>
    <property type="match status" value="1"/>
</dbReference>
<dbReference type="STRING" id="202951.GCA_001485025_00121"/>
<dbReference type="AlphaFoldDB" id="A0A4Q7ASG5"/>
<name>A0A4Q7ASG5_9GAMM</name>
<gene>
    <name evidence="3" type="ORF">EXE25_11960</name>
</gene>